<dbReference type="InterPro" id="IPR039425">
    <property type="entry name" value="RNA_pol_sigma-70-like"/>
</dbReference>
<proteinExistence type="inferred from homology"/>
<dbReference type="AlphaFoldDB" id="A0A1I6G216"/>
<gene>
    <name evidence="8" type="ORF">SAMN04490243_1101</name>
</gene>
<keyword evidence="9" id="KW-1185">Reference proteome</keyword>
<evidence type="ECO:0000313" key="9">
    <source>
        <dbReference type="Proteomes" id="UP000199534"/>
    </source>
</evidence>
<dbReference type="GO" id="GO:0016987">
    <property type="term" value="F:sigma factor activity"/>
    <property type="evidence" value="ECO:0007669"/>
    <property type="project" value="UniProtKB-KW"/>
</dbReference>
<dbReference type="SUPFAM" id="SSF88659">
    <property type="entry name" value="Sigma3 and sigma4 domains of RNA polymerase sigma factors"/>
    <property type="match status" value="1"/>
</dbReference>
<organism evidence="8 9">
    <name type="scientific">Robiginitalea myxolifaciens</name>
    <dbReference type="NCBI Taxonomy" id="400055"/>
    <lineage>
        <taxon>Bacteria</taxon>
        <taxon>Pseudomonadati</taxon>
        <taxon>Bacteroidota</taxon>
        <taxon>Flavobacteriia</taxon>
        <taxon>Flavobacteriales</taxon>
        <taxon>Flavobacteriaceae</taxon>
        <taxon>Robiginitalea</taxon>
    </lineage>
</organism>
<keyword evidence="3" id="KW-0731">Sigma factor</keyword>
<accession>A0A1I6G216</accession>
<dbReference type="Proteomes" id="UP000199534">
    <property type="component" value="Unassembled WGS sequence"/>
</dbReference>
<evidence type="ECO:0000256" key="2">
    <source>
        <dbReference type="ARBA" id="ARBA00023015"/>
    </source>
</evidence>
<evidence type="ECO:0000256" key="1">
    <source>
        <dbReference type="ARBA" id="ARBA00010641"/>
    </source>
</evidence>
<evidence type="ECO:0000256" key="4">
    <source>
        <dbReference type="ARBA" id="ARBA00023125"/>
    </source>
</evidence>
<dbReference type="InterPro" id="IPR014284">
    <property type="entry name" value="RNA_pol_sigma-70_dom"/>
</dbReference>
<dbReference type="NCBIfam" id="TIGR02937">
    <property type="entry name" value="sigma70-ECF"/>
    <property type="match status" value="1"/>
</dbReference>
<dbReference type="GO" id="GO:0006352">
    <property type="term" value="P:DNA-templated transcription initiation"/>
    <property type="evidence" value="ECO:0007669"/>
    <property type="project" value="InterPro"/>
</dbReference>
<name>A0A1I6G216_9FLAO</name>
<dbReference type="EMBL" id="FOYQ01000001">
    <property type="protein sequence ID" value="SFR36181.1"/>
    <property type="molecule type" value="Genomic_DNA"/>
</dbReference>
<dbReference type="SUPFAM" id="SSF88946">
    <property type="entry name" value="Sigma2 domain of RNA polymerase sigma factors"/>
    <property type="match status" value="1"/>
</dbReference>
<evidence type="ECO:0000259" key="6">
    <source>
        <dbReference type="Pfam" id="PF04542"/>
    </source>
</evidence>
<dbReference type="PANTHER" id="PTHR43133:SF8">
    <property type="entry name" value="RNA POLYMERASE SIGMA FACTOR HI_1459-RELATED"/>
    <property type="match status" value="1"/>
</dbReference>
<dbReference type="GO" id="GO:0003677">
    <property type="term" value="F:DNA binding"/>
    <property type="evidence" value="ECO:0007669"/>
    <property type="project" value="UniProtKB-KW"/>
</dbReference>
<dbReference type="Gene3D" id="1.10.10.10">
    <property type="entry name" value="Winged helix-like DNA-binding domain superfamily/Winged helix DNA-binding domain"/>
    <property type="match status" value="1"/>
</dbReference>
<evidence type="ECO:0000259" key="7">
    <source>
        <dbReference type="Pfam" id="PF08281"/>
    </source>
</evidence>
<evidence type="ECO:0000313" key="8">
    <source>
        <dbReference type="EMBL" id="SFR36181.1"/>
    </source>
</evidence>
<keyword evidence="5" id="KW-0804">Transcription</keyword>
<feature type="domain" description="RNA polymerase sigma factor 70 region 4 type 2" evidence="7">
    <location>
        <begin position="110"/>
        <end position="161"/>
    </location>
</feature>
<dbReference type="Gene3D" id="1.10.1740.10">
    <property type="match status" value="1"/>
</dbReference>
<dbReference type="STRING" id="400055.SAMN04490243_1101"/>
<dbReference type="InterPro" id="IPR013324">
    <property type="entry name" value="RNA_pol_sigma_r3/r4-like"/>
</dbReference>
<dbReference type="Pfam" id="PF04542">
    <property type="entry name" value="Sigma70_r2"/>
    <property type="match status" value="1"/>
</dbReference>
<dbReference type="InterPro" id="IPR036388">
    <property type="entry name" value="WH-like_DNA-bd_sf"/>
</dbReference>
<keyword evidence="4" id="KW-0238">DNA-binding</keyword>
<protein>
    <submittedName>
        <fullName evidence="8">RNA polymerase sigma-70 factor, ECF subfamily</fullName>
    </submittedName>
</protein>
<evidence type="ECO:0000256" key="5">
    <source>
        <dbReference type="ARBA" id="ARBA00023163"/>
    </source>
</evidence>
<reference evidence="8 9" key="1">
    <citation type="submission" date="2016-10" db="EMBL/GenBank/DDBJ databases">
        <authorList>
            <person name="de Groot N.N."/>
        </authorList>
    </citation>
    <scope>NUCLEOTIDE SEQUENCE [LARGE SCALE GENOMIC DNA]</scope>
    <source>
        <strain evidence="8 9">DSM 21019</strain>
    </source>
</reference>
<dbReference type="OrthoDB" id="9780326at2"/>
<dbReference type="RefSeq" id="WP_092981319.1">
    <property type="nucleotide sequence ID" value="NZ_FOYQ01000001.1"/>
</dbReference>
<keyword evidence="2" id="KW-0805">Transcription regulation</keyword>
<dbReference type="Pfam" id="PF08281">
    <property type="entry name" value="Sigma70_r4_2"/>
    <property type="match status" value="1"/>
</dbReference>
<dbReference type="InterPro" id="IPR007627">
    <property type="entry name" value="RNA_pol_sigma70_r2"/>
</dbReference>
<comment type="similarity">
    <text evidence="1">Belongs to the sigma-70 factor family. ECF subfamily.</text>
</comment>
<evidence type="ECO:0000256" key="3">
    <source>
        <dbReference type="ARBA" id="ARBA00023082"/>
    </source>
</evidence>
<dbReference type="InterPro" id="IPR013249">
    <property type="entry name" value="RNA_pol_sigma70_r4_t2"/>
</dbReference>
<dbReference type="PANTHER" id="PTHR43133">
    <property type="entry name" value="RNA POLYMERASE ECF-TYPE SIGMA FACTO"/>
    <property type="match status" value="1"/>
</dbReference>
<dbReference type="InterPro" id="IPR013325">
    <property type="entry name" value="RNA_pol_sigma_r2"/>
</dbReference>
<sequence length="170" mass="20130">MDRTEFNELYQAEYIRIRRICLGYAGGDDSVADELTQQVFIAVWENLPKFRGDSQLATWMYRIAVNTCLNYLRKVRRQREVRLEPEFLKDSASEGEPSSETDQLRQRQLQWLYRMIQELTPMNRTIILLELEGLPQKEIASISGVSHTAVRTRLHRIKADLQKRMQHEKF</sequence>
<feature type="domain" description="RNA polymerase sigma-70 region 2" evidence="6">
    <location>
        <begin position="9"/>
        <end position="77"/>
    </location>
</feature>